<name>A0A8E0S005_9TREM</name>
<dbReference type="OrthoDB" id="418142at2759"/>
<comment type="caution">
    <text evidence="3">The sequence shown here is derived from an EMBL/GenBank/DDBJ whole genome shotgun (WGS) entry which is preliminary data.</text>
</comment>
<keyword evidence="2" id="KW-1133">Transmembrane helix</keyword>
<reference evidence="3" key="1">
    <citation type="submission" date="2019-05" db="EMBL/GenBank/DDBJ databases">
        <title>Annotation for the trematode Fasciolopsis buski.</title>
        <authorList>
            <person name="Choi Y.-J."/>
        </authorList>
    </citation>
    <scope>NUCLEOTIDE SEQUENCE</scope>
    <source>
        <strain evidence="3">HT</strain>
        <tissue evidence="3">Whole worm</tissue>
    </source>
</reference>
<organism evidence="3 4">
    <name type="scientific">Fasciolopsis buskii</name>
    <dbReference type="NCBI Taxonomy" id="27845"/>
    <lineage>
        <taxon>Eukaryota</taxon>
        <taxon>Metazoa</taxon>
        <taxon>Spiralia</taxon>
        <taxon>Lophotrochozoa</taxon>
        <taxon>Platyhelminthes</taxon>
        <taxon>Trematoda</taxon>
        <taxon>Digenea</taxon>
        <taxon>Plagiorchiida</taxon>
        <taxon>Echinostomata</taxon>
        <taxon>Echinostomatoidea</taxon>
        <taxon>Fasciolidae</taxon>
        <taxon>Fasciolopsis</taxon>
    </lineage>
</organism>
<evidence type="ECO:0000313" key="3">
    <source>
        <dbReference type="EMBL" id="KAA0193030.1"/>
    </source>
</evidence>
<gene>
    <name evidence="3" type="ORF">FBUS_05542</name>
</gene>
<evidence type="ECO:0000313" key="4">
    <source>
        <dbReference type="Proteomes" id="UP000728185"/>
    </source>
</evidence>
<dbReference type="AlphaFoldDB" id="A0A8E0S005"/>
<dbReference type="PANTHER" id="PTHR13225:SF3">
    <property type="entry name" value="UPF0489 PROTEIN C5ORF22"/>
    <property type="match status" value="1"/>
</dbReference>
<proteinExistence type="inferred from homology"/>
<dbReference type="InterPro" id="IPR024131">
    <property type="entry name" value="UPF0489"/>
</dbReference>
<protein>
    <submittedName>
        <fullName evidence="3">Uncharacterized protein</fullName>
    </submittedName>
</protein>
<evidence type="ECO:0000256" key="2">
    <source>
        <dbReference type="SAM" id="Phobius"/>
    </source>
</evidence>
<keyword evidence="2" id="KW-0812">Transmembrane</keyword>
<dbReference type="Pfam" id="PF12640">
    <property type="entry name" value="UPF0489"/>
    <property type="match status" value="1"/>
</dbReference>
<dbReference type="Proteomes" id="UP000728185">
    <property type="component" value="Unassembled WGS sequence"/>
</dbReference>
<dbReference type="EMBL" id="LUCM01005299">
    <property type="protein sequence ID" value="KAA0193030.1"/>
    <property type="molecule type" value="Genomic_DNA"/>
</dbReference>
<feature type="transmembrane region" description="Helical" evidence="2">
    <location>
        <begin position="18"/>
        <end position="36"/>
    </location>
</feature>
<evidence type="ECO:0000256" key="1">
    <source>
        <dbReference type="ARBA" id="ARBA00007099"/>
    </source>
</evidence>
<dbReference type="PANTHER" id="PTHR13225">
    <property type="entry name" value="MISEXPRESSION SUPPRESSOR OF RAS 6"/>
    <property type="match status" value="1"/>
</dbReference>
<sequence length="504" mass="57777">MLAGTVLWPFRKIKQKRWTCMVLGLMVCFGVLQYYHGGAQWPIEYIEIRWRHSGAYEDSIPWARNSHGRPQTHVHIVEEHHEVIPFWVYVINAFGGRKATLIHVDAHNDLDYPEVVPSFPLGRHPQSDLELSALMQSNDQFIQSAIISQLINITYVIYPPWAANYTGVYQATLGLTTQHGRSQICACFLEQSPYCQTRDWRFPLNTSQIKLNECEQKWTHNHLELESAKAPGVLKSNEEWSINSDSSTPLILDIDEDYFGVHLPARNLTDARFSESQVKSIDELIQYTFCPASPNLELVIDRWFAEVIQHTRELCFEPSSSRLLEEVLADCSGPLFRIIHKGLREHFNTWLCDVDVMEVSTNLTKIFTSLKHHPEKLLALEKIGLCLTMAWSTHLYEPRMNLCLGHNLPGSSLVEEHVPDKNEVFLLATHLATIMLALPREPNIITICRSSRDGYTPRWLQSFIEDIILGLLKRVFNVTEQEIHYSSALAGGPGGWEQRMHAKT</sequence>
<accession>A0A8E0S005</accession>
<keyword evidence="4" id="KW-1185">Reference proteome</keyword>
<keyword evidence="2" id="KW-0472">Membrane</keyword>
<comment type="similarity">
    <text evidence="1">Belongs to the UPF0489 family.</text>
</comment>